<reference evidence="2" key="1">
    <citation type="submission" date="2013-07" db="EMBL/GenBank/DDBJ databases">
        <title>Sub-species coevolution in mutualistic symbiosis.</title>
        <authorList>
            <person name="Murfin K."/>
            <person name="Klassen J."/>
            <person name="Lee M."/>
            <person name="Forst S."/>
            <person name="Stock P."/>
            <person name="Goodrich-Blair H."/>
        </authorList>
    </citation>
    <scope>NUCLEOTIDE SEQUENCE [LARGE SCALE GENOMIC DNA]</scope>
    <source>
        <strain evidence="2">Puntauvense</strain>
    </source>
</reference>
<comment type="caution">
    <text evidence="2">The sequence shown here is derived from an EMBL/GenBank/DDBJ whole genome shotgun (WGS) entry which is preliminary data.</text>
</comment>
<sequence>MTFLTGIPMMIVSLLGNHIGSIQAINTNEDIIKKVLMLTVGIMMITLLFTVLK</sequence>
<evidence type="ECO:0000256" key="1">
    <source>
        <dbReference type="SAM" id="Phobius"/>
    </source>
</evidence>
<name>A0A077N3Z1_XENBV</name>
<keyword evidence="1" id="KW-0472">Membrane</keyword>
<accession>A0A077N3Z1</accession>
<dbReference type="HOGENOM" id="CLU_214003_0_0_6"/>
<evidence type="ECO:0000313" key="3">
    <source>
        <dbReference type="Proteomes" id="UP000028511"/>
    </source>
</evidence>
<feature type="transmembrane region" description="Helical" evidence="1">
    <location>
        <begin position="34"/>
        <end position="52"/>
    </location>
</feature>
<keyword evidence="1" id="KW-0812">Transmembrane</keyword>
<dbReference type="EMBL" id="CBSW010000154">
    <property type="protein sequence ID" value="CDG96906.1"/>
    <property type="molecule type" value="Genomic_DNA"/>
</dbReference>
<dbReference type="Proteomes" id="UP000028511">
    <property type="component" value="Unassembled WGS sequence"/>
</dbReference>
<keyword evidence="1" id="KW-1133">Transmembrane helix</keyword>
<dbReference type="AlphaFoldDB" id="A0A077N3Z1"/>
<organism evidence="2 3">
    <name type="scientific">Xenorhabdus bovienii str. puntauvense</name>
    <dbReference type="NCBI Taxonomy" id="1398201"/>
    <lineage>
        <taxon>Bacteria</taxon>
        <taxon>Pseudomonadati</taxon>
        <taxon>Pseudomonadota</taxon>
        <taxon>Gammaproteobacteria</taxon>
        <taxon>Enterobacterales</taxon>
        <taxon>Morganellaceae</taxon>
        <taxon>Xenorhabdus</taxon>
    </lineage>
</organism>
<gene>
    <name evidence="2" type="ORF">XBP1_2370010</name>
</gene>
<evidence type="ECO:0000313" key="2">
    <source>
        <dbReference type="EMBL" id="CDG96906.1"/>
    </source>
</evidence>
<protein>
    <submittedName>
        <fullName evidence="2">Uncharacterized protein</fullName>
    </submittedName>
</protein>
<proteinExistence type="predicted"/>